<comment type="caution">
    <text evidence="1">The sequence shown here is derived from an EMBL/GenBank/DDBJ whole genome shotgun (WGS) entry which is preliminary data.</text>
</comment>
<gene>
    <name evidence="1" type="ORF">C8J30_102322</name>
</gene>
<keyword evidence="2" id="KW-1185">Reference proteome</keyword>
<protein>
    <submittedName>
        <fullName evidence="1">Uncharacterized protein</fullName>
    </submittedName>
</protein>
<sequence length="118" mass="13461">MSRSSQTPPRNAQRIFRVEDLPKDRRAARYQITRKNGETSTVILHKRRRQILELLMRGPVFCASLVRVSDIVCILKHECGLEVETVFFPGEKVNGAGDFGIYFLRSQVTRLDAQEVAA</sequence>
<dbReference type="AlphaFoldDB" id="A0A318UG29"/>
<dbReference type="EMBL" id="QJTK01000002">
    <property type="protein sequence ID" value="PYF12007.1"/>
    <property type="molecule type" value="Genomic_DNA"/>
</dbReference>
<dbReference type="OrthoDB" id="7854433at2"/>
<dbReference type="RefSeq" id="WP_110804593.1">
    <property type="nucleotide sequence ID" value="NZ_QJTK01000002.1"/>
</dbReference>
<reference evidence="1 2" key="1">
    <citation type="submission" date="2018-06" db="EMBL/GenBank/DDBJ databases">
        <title>Genomic Encyclopedia of Type Strains, Phase III (KMG-III): the genomes of soil and plant-associated and newly described type strains.</title>
        <authorList>
            <person name="Whitman W."/>
        </authorList>
    </citation>
    <scope>NUCLEOTIDE SEQUENCE [LARGE SCALE GENOMIC DNA]</scope>
    <source>
        <strain evidence="1 2">JA737</strain>
    </source>
</reference>
<organism evidence="1 2">
    <name type="scientific">Rhodobacter viridis</name>
    <dbReference type="NCBI Taxonomy" id="1054202"/>
    <lineage>
        <taxon>Bacteria</taxon>
        <taxon>Pseudomonadati</taxon>
        <taxon>Pseudomonadota</taxon>
        <taxon>Alphaproteobacteria</taxon>
        <taxon>Rhodobacterales</taxon>
        <taxon>Rhodobacter group</taxon>
        <taxon>Rhodobacter</taxon>
    </lineage>
</organism>
<proteinExistence type="predicted"/>
<evidence type="ECO:0000313" key="1">
    <source>
        <dbReference type="EMBL" id="PYF12007.1"/>
    </source>
</evidence>
<accession>A0A318UG29</accession>
<name>A0A318UG29_9RHOB</name>
<evidence type="ECO:0000313" key="2">
    <source>
        <dbReference type="Proteomes" id="UP000247727"/>
    </source>
</evidence>
<dbReference type="Proteomes" id="UP000247727">
    <property type="component" value="Unassembled WGS sequence"/>
</dbReference>